<dbReference type="SUPFAM" id="SSF51445">
    <property type="entry name" value="(Trans)glycosidases"/>
    <property type="match status" value="1"/>
</dbReference>
<evidence type="ECO:0000256" key="2">
    <source>
        <dbReference type="ARBA" id="ARBA00012756"/>
    </source>
</evidence>
<dbReference type="PANTHER" id="PTHR46323:SF2">
    <property type="entry name" value="BETA-GALACTOSIDASE"/>
    <property type="match status" value="1"/>
</dbReference>
<dbReference type="Gene3D" id="3.20.20.80">
    <property type="entry name" value="Glycosidases"/>
    <property type="match status" value="1"/>
</dbReference>
<evidence type="ECO:0000256" key="3">
    <source>
        <dbReference type="ARBA" id="ARBA00022801"/>
    </source>
</evidence>
<evidence type="ECO:0000313" key="7">
    <source>
        <dbReference type="Proteomes" id="UP000254031"/>
    </source>
</evidence>
<gene>
    <name evidence="6" type="primary">lacZ_2</name>
    <name evidence="6" type="ORF">NCTC9380_01941</name>
</gene>
<evidence type="ECO:0000256" key="1">
    <source>
        <dbReference type="ARBA" id="ARBA00001412"/>
    </source>
</evidence>
<feature type="domain" description="Glycoside hydrolase family 2 catalytic" evidence="5">
    <location>
        <begin position="1"/>
        <end position="84"/>
    </location>
</feature>
<dbReference type="InterPro" id="IPR050347">
    <property type="entry name" value="Bact_Beta-galactosidase"/>
</dbReference>
<dbReference type="EC" id="3.2.1.23" evidence="2"/>
<organism evidence="6 7">
    <name type="scientific">Mannheimia haemolytica</name>
    <name type="common">Pasteurella haemolytica</name>
    <dbReference type="NCBI Taxonomy" id="75985"/>
    <lineage>
        <taxon>Bacteria</taxon>
        <taxon>Pseudomonadati</taxon>
        <taxon>Pseudomonadota</taxon>
        <taxon>Gammaproteobacteria</taxon>
        <taxon>Pasteurellales</taxon>
        <taxon>Pasteurellaceae</taxon>
        <taxon>Mannheimia</taxon>
    </lineage>
</organism>
<dbReference type="PANTHER" id="PTHR46323">
    <property type="entry name" value="BETA-GALACTOSIDASE"/>
    <property type="match status" value="1"/>
</dbReference>
<keyword evidence="4 6" id="KW-0326">Glycosidase</keyword>
<dbReference type="AlphaFoldDB" id="A0A378NFP9"/>
<proteinExistence type="predicted"/>
<dbReference type="GO" id="GO:0009341">
    <property type="term" value="C:beta-galactosidase complex"/>
    <property type="evidence" value="ECO:0007669"/>
    <property type="project" value="TreeGrafter"/>
</dbReference>
<dbReference type="GO" id="GO:0004565">
    <property type="term" value="F:beta-galactosidase activity"/>
    <property type="evidence" value="ECO:0007669"/>
    <property type="project" value="UniProtKB-EC"/>
</dbReference>
<evidence type="ECO:0000256" key="4">
    <source>
        <dbReference type="ARBA" id="ARBA00023295"/>
    </source>
</evidence>
<reference evidence="6 7" key="1">
    <citation type="submission" date="2018-06" db="EMBL/GenBank/DDBJ databases">
        <authorList>
            <consortium name="Pathogen Informatics"/>
            <person name="Doyle S."/>
        </authorList>
    </citation>
    <scope>NUCLEOTIDE SEQUENCE [LARGE SCALE GENOMIC DNA]</scope>
    <source>
        <strain evidence="6 7">NCTC9380</strain>
    </source>
</reference>
<evidence type="ECO:0000313" key="6">
    <source>
        <dbReference type="EMBL" id="STY66616.1"/>
    </source>
</evidence>
<dbReference type="Proteomes" id="UP000254031">
    <property type="component" value="Unassembled WGS sequence"/>
</dbReference>
<keyword evidence="3 6" id="KW-0378">Hydrolase</keyword>
<sequence>MEDYWQTFQRYSGACGGFVWEWCDHAPLLPNSELSAEQKTEKYGYGGDFGETLHDGNFCMDGLVSQQRVPHSNLLEVKNVNRPVRAELKAGKIWLKNQLDFSDLADYLTVHYCFS</sequence>
<name>A0A378NFP9_MANHA</name>
<accession>A0A378NFP9</accession>
<evidence type="ECO:0000259" key="5">
    <source>
        <dbReference type="Pfam" id="PF02836"/>
    </source>
</evidence>
<dbReference type="InterPro" id="IPR017853">
    <property type="entry name" value="GH"/>
</dbReference>
<protein>
    <recommendedName>
        <fullName evidence="2">beta-galactosidase</fullName>
        <ecNumber evidence="2">3.2.1.23</ecNumber>
    </recommendedName>
</protein>
<dbReference type="Pfam" id="PF02836">
    <property type="entry name" value="Glyco_hydro_2_C"/>
    <property type="match status" value="1"/>
</dbReference>
<dbReference type="GO" id="GO:0005990">
    <property type="term" value="P:lactose catabolic process"/>
    <property type="evidence" value="ECO:0007669"/>
    <property type="project" value="TreeGrafter"/>
</dbReference>
<dbReference type="EMBL" id="UGPL01000006">
    <property type="protein sequence ID" value="STY66616.1"/>
    <property type="molecule type" value="Genomic_DNA"/>
</dbReference>
<comment type="catalytic activity">
    <reaction evidence="1">
        <text>Hydrolysis of terminal non-reducing beta-D-galactose residues in beta-D-galactosides.</text>
        <dbReference type="EC" id="3.2.1.23"/>
    </reaction>
</comment>
<dbReference type="InterPro" id="IPR006103">
    <property type="entry name" value="Glyco_hydro_2_cat"/>
</dbReference>